<name>A0AAV3P1D1_LITER</name>
<dbReference type="AlphaFoldDB" id="A0AAV3P1D1"/>
<organism evidence="1 2">
    <name type="scientific">Lithospermum erythrorhizon</name>
    <name type="common">Purple gromwell</name>
    <name type="synonym">Lithospermum officinale var. erythrorhizon</name>
    <dbReference type="NCBI Taxonomy" id="34254"/>
    <lineage>
        <taxon>Eukaryota</taxon>
        <taxon>Viridiplantae</taxon>
        <taxon>Streptophyta</taxon>
        <taxon>Embryophyta</taxon>
        <taxon>Tracheophyta</taxon>
        <taxon>Spermatophyta</taxon>
        <taxon>Magnoliopsida</taxon>
        <taxon>eudicotyledons</taxon>
        <taxon>Gunneridae</taxon>
        <taxon>Pentapetalae</taxon>
        <taxon>asterids</taxon>
        <taxon>lamiids</taxon>
        <taxon>Boraginales</taxon>
        <taxon>Boraginaceae</taxon>
        <taxon>Boraginoideae</taxon>
        <taxon>Lithospermeae</taxon>
        <taxon>Lithospermum</taxon>
    </lineage>
</organism>
<accession>A0AAV3P1D1</accession>
<sequence>MASPIRKSPEAVTPSVIPDNIIRDHVVEVSFSVSSQEHPKLVHIRESLESLVVEVAESHPPALPTLSIAQRARAILHTGASSIWACICDGLQGNLPRWY</sequence>
<evidence type="ECO:0000313" key="2">
    <source>
        <dbReference type="Proteomes" id="UP001454036"/>
    </source>
</evidence>
<proteinExistence type="predicted"/>
<protein>
    <submittedName>
        <fullName evidence="1">Uncharacterized protein</fullName>
    </submittedName>
</protein>
<keyword evidence="2" id="KW-1185">Reference proteome</keyword>
<comment type="caution">
    <text evidence="1">The sequence shown here is derived from an EMBL/GenBank/DDBJ whole genome shotgun (WGS) entry which is preliminary data.</text>
</comment>
<gene>
    <name evidence="1" type="ORF">LIER_05328</name>
</gene>
<reference evidence="1 2" key="1">
    <citation type="submission" date="2024-01" db="EMBL/GenBank/DDBJ databases">
        <title>The complete chloroplast genome sequence of Lithospermum erythrorhizon: insights into the phylogenetic relationship among Boraginaceae species and the maternal lineages of purple gromwells.</title>
        <authorList>
            <person name="Okada T."/>
            <person name="Watanabe K."/>
        </authorList>
    </citation>
    <scope>NUCLEOTIDE SEQUENCE [LARGE SCALE GENOMIC DNA]</scope>
</reference>
<dbReference type="Proteomes" id="UP001454036">
    <property type="component" value="Unassembled WGS sequence"/>
</dbReference>
<evidence type="ECO:0000313" key="1">
    <source>
        <dbReference type="EMBL" id="GAA0145043.1"/>
    </source>
</evidence>
<dbReference type="EMBL" id="BAABME010000730">
    <property type="protein sequence ID" value="GAA0145043.1"/>
    <property type="molecule type" value="Genomic_DNA"/>
</dbReference>